<evidence type="ECO:0000313" key="2">
    <source>
        <dbReference type="Proteomes" id="UP000242861"/>
    </source>
</evidence>
<dbReference type="EMBL" id="PIYS01000003">
    <property type="protein sequence ID" value="PKF72697.1"/>
    <property type="molecule type" value="Genomic_DNA"/>
</dbReference>
<sequence length="59" mass="6828">MRTQPATVQEQLLTVEFAGRTIRDARALAKRQGFSESPTFFRQEGRLAVLSYQRWEQVA</sequence>
<comment type="caution">
    <text evidence="1">The sequence shown here is derived from an EMBL/GenBank/DDBJ whole genome shotgun (WGS) entry which is preliminary data.</text>
</comment>
<gene>
    <name evidence="1" type="ORF">CW360_03000</name>
</gene>
<accession>A0A2I0CTK6</accession>
<dbReference type="Proteomes" id="UP000242861">
    <property type="component" value="Unassembled WGS sequence"/>
</dbReference>
<dbReference type="RefSeq" id="WP_101192708.1">
    <property type="nucleotide sequence ID" value="NZ_PIYS01000003.1"/>
</dbReference>
<dbReference type="AlphaFoldDB" id="A0A2I0CTK6"/>
<protein>
    <submittedName>
        <fullName evidence="1">Uncharacterized protein</fullName>
    </submittedName>
</protein>
<name>A0A2I0CTK6_9PSED</name>
<reference evidence="2" key="1">
    <citation type="submission" date="2017-12" db="EMBL/GenBank/DDBJ databases">
        <authorList>
            <person name="Yu X.-Y."/>
        </authorList>
    </citation>
    <scope>NUCLEOTIDE SEQUENCE [LARGE SCALE GENOMIC DNA]</scope>
    <source>
        <strain evidence="2">ZYSR67-Z</strain>
    </source>
</reference>
<evidence type="ECO:0000313" key="1">
    <source>
        <dbReference type="EMBL" id="PKF72697.1"/>
    </source>
</evidence>
<proteinExistence type="predicted"/>
<organism evidence="1 2">
    <name type="scientific">Pseudomonas fluvialis</name>
    <dbReference type="NCBI Taxonomy" id="1793966"/>
    <lineage>
        <taxon>Bacteria</taxon>
        <taxon>Pseudomonadati</taxon>
        <taxon>Pseudomonadota</taxon>
        <taxon>Gammaproteobacteria</taxon>
        <taxon>Pseudomonadales</taxon>
        <taxon>Pseudomonadaceae</taxon>
        <taxon>Pseudomonas</taxon>
    </lineage>
</organism>